<comment type="caution">
    <text evidence="2">The sequence shown here is derived from an EMBL/GenBank/DDBJ whole genome shotgun (WGS) entry which is preliminary data.</text>
</comment>
<name>A0A2J8NBL2_PANTR</name>
<evidence type="ECO:0000256" key="1">
    <source>
        <dbReference type="SAM" id="MobiDB-lite"/>
    </source>
</evidence>
<feature type="region of interest" description="Disordered" evidence="1">
    <location>
        <begin position="1"/>
        <end position="32"/>
    </location>
</feature>
<organism evidence="2 3">
    <name type="scientific">Pan troglodytes</name>
    <name type="common">Chimpanzee</name>
    <dbReference type="NCBI Taxonomy" id="9598"/>
    <lineage>
        <taxon>Eukaryota</taxon>
        <taxon>Metazoa</taxon>
        <taxon>Chordata</taxon>
        <taxon>Craniata</taxon>
        <taxon>Vertebrata</taxon>
        <taxon>Euteleostomi</taxon>
        <taxon>Mammalia</taxon>
        <taxon>Eutheria</taxon>
        <taxon>Euarchontoglires</taxon>
        <taxon>Primates</taxon>
        <taxon>Haplorrhini</taxon>
        <taxon>Catarrhini</taxon>
        <taxon>Hominidae</taxon>
        <taxon>Pan</taxon>
    </lineage>
</organism>
<evidence type="ECO:0000313" key="2">
    <source>
        <dbReference type="EMBL" id="PNI69145.1"/>
    </source>
</evidence>
<proteinExistence type="predicted"/>
<dbReference type="AlphaFoldDB" id="A0A2J8NBL2"/>
<protein>
    <submittedName>
        <fullName evidence="2">AK1 isoform 2</fullName>
    </submittedName>
</protein>
<gene>
    <name evidence="2" type="ORF">CK820_G0012286</name>
</gene>
<dbReference type="EMBL" id="NBAG03000232">
    <property type="protein sequence ID" value="PNI69145.1"/>
    <property type="molecule type" value="Genomic_DNA"/>
</dbReference>
<dbReference type="Proteomes" id="UP000236370">
    <property type="component" value="Unassembled WGS sequence"/>
</dbReference>
<accession>A0A2J8NBL2</accession>
<sequence>MEGAPAVSVPPPGAQHRPGTPEVPLAVGPASD</sequence>
<evidence type="ECO:0000313" key="3">
    <source>
        <dbReference type="Proteomes" id="UP000236370"/>
    </source>
</evidence>
<reference evidence="2 3" key="1">
    <citation type="submission" date="2017-12" db="EMBL/GenBank/DDBJ databases">
        <title>High-resolution comparative analysis of great ape genomes.</title>
        <authorList>
            <person name="Pollen A."/>
            <person name="Hastie A."/>
            <person name="Hormozdiari F."/>
            <person name="Dougherty M."/>
            <person name="Liu R."/>
            <person name="Chaisson M."/>
            <person name="Hoppe E."/>
            <person name="Hill C."/>
            <person name="Pang A."/>
            <person name="Hillier L."/>
            <person name="Baker C."/>
            <person name="Armstrong J."/>
            <person name="Shendure J."/>
            <person name="Paten B."/>
            <person name="Wilson R."/>
            <person name="Chao H."/>
            <person name="Schneider V."/>
            <person name="Ventura M."/>
            <person name="Kronenberg Z."/>
            <person name="Murali S."/>
            <person name="Gordon D."/>
            <person name="Cantsilieris S."/>
            <person name="Munson K."/>
            <person name="Nelson B."/>
            <person name="Raja A."/>
            <person name="Underwood J."/>
            <person name="Diekhans M."/>
            <person name="Fiddes I."/>
            <person name="Haussler D."/>
            <person name="Eichler E."/>
        </authorList>
    </citation>
    <scope>NUCLEOTIDE SEQUENCE [LARGE SCALE GENOMIC DNA]</scope>
    <source>
        <strain evidence="2">Yerkes chimp pedigree #C0471</strain>
    </source>
</reference>